<name>A0A7R9JR49_TIMGE</name>
<keyword evidence="6" id="KW-0223">Dioxygenase</keyword>
<dbReference type="UniPathway" id="UPA00118"/>
<dbReference type="CDD" id="cd00250">
    <property type="entry name" value="CAS_like"/>
    <property type="match status" value="1"/>
</dbReference>
<dbReference type="EMBL" id="OE839577">
    <property type="protein sequence ID" value="CAD7587739.1"/>
    <property type="molecule type" value="Genomic_DNA"/>
</dbReference>
<dbReference type="GO" id="GO:0046872">
    <property type="term" value="F:metal ion binding"/>
    <property type="evidence" value="ECO:0007669"/>
    <property type="project" value="UniProtKB-KW"/>
</dbReference>
<evidence type="ECO:0000256" key="6">
    <source>
        <dbReference type="ARBA" id="ARBA00022964"/>
    </source>
</evidence>
<evidence type="ECO:0000313" key="11">
    <source>
        <dbReference type="EMBL" id="CAD7587739.1"/>
    </source>
</evidence>
<keyword evidence="8" id="KW-0408">Iron</keyword>
<evidence type="ECO:0000256" key="1">
    <source>
        <dbReference type="ARBA" id="ARBA00001954"/>
    </source>
</evidence>
<feature type="domain" description="Gamma-butyrobetaine hydroxylase-like N-terminal" evidence="10">
    <location>
        <begin position="98"/>
        <end position="178"/>
    </location>
</feature>
<dbReference type="SUPFAM" id="SSF51197">
    <property type="entry name" value="Clavaminate synthase-like"/>
    <property type="match status" value="1"/>
</dbReference>
<dbReference type="PANTHER" id="PTHR10696:SF33">
    <property type="entry name" value="GAMMA-BUTYROBETAINE DIOXYGENASE"/>
    <property type="match status" value="1"/>
</dbReference>
<keyword evidence="5" id="KW-0124">Carnitine biosynthesis</keyword>
<dbReference type="InterPro" id="IPR042098">
    <property type="entry name" value="TauD-like_sf"/>
</dbReference>
<feature type="domain" description="TauD/TfdA-like" evidence="9">
    <location>
        <begin position="211"/>
        <end position="495"/>
    </location>
</feature>
<dbReference type="Pfam" id="PF02668">
    <property type="entry name" value="TauD"/>
    <property type="match status" value="1"/>
</dbReference>
<dbReference type="PANTHER" id="PTHR10696">
    <property type="entry name" value="GAMMA-BUTYROBETAINE HYDROXYLASE-RELATED"/>
    <property type="match status" value="1"/>
</dbReference>
<evidence type="ECO:0000256" key="8">
    <source>
        <dbReference type="ARBA" id="ARBA00023004"/>
    </source>
</evidence>
<comment type="pathway">
    <text evidence="2">Amine and polyamine biosynthesis; carnitine biosynthesis.</text>
</comment>
<dbReference type="InterPro" id="IPR038492">
    <property type="entry name" value="GBBH-like_N_sf"/>
</dbReference>
<dbReference type="GO" id="GO:0016706">
    <property type="term" value="F:2-oxoglutarate-dependent dioxygenase activity"/>
    <property type="evidence" value="ECO:0007669"/>
    <property type="project" value="UniProtKB-ARBA"/>
</dbReference>
<evidence type="ECO:0000259" key="9">
    <source>
        <dbReference type="Pfam" id="PF02668"/>
    </source>
</evidence>
<evidence type="ECO:0008006" key="12">
    <source>
        <dbReference type="Google" id="ProtNLM"/>
    </source>
</evidence>
<dbReference type="Pfam" id="PF06155">
    <property type="entry name" value="GBBH-like_N"/>
    <property type="match status" value="1"/>
</dbReference>
<organism evidence="11">
    <name type="scientific">Timema genevievae</name>
    <name type="common">Walking stick</name>
    <dbReference type="NCBI Taxonomy" id="629358"/>
    <lineage>
        <taxon>Eukaryota</taxon>
        <taxon>Metazoa</taxon>
        <taxon>Ecdysozoa</taxon>
        <taxon>Arthropoda</taxon>
        <taxon>Hexapoda</taxon>
        <taxon>Insecta</taxon>
        <taxon>Pterygota</taxon>
        <taxon>Neoptera</taxon>
        <taxon>Polyneoptera</taxon>
        <taxon>Phasmatodea</taxon>
        <taxon>Timematodea</taxon>
        <taxon>Timematoidea</taxon>
        <taxon>Timematidae</taxon>
        <taxon>Timema</taxon>
    </lineage>
</organism>
<gene>
    <name evidence="11" type="ORF">TGEB3V08_LOCUS1903</name>
</gene>
<evidence type="ECO:0000256" key="2">
    <source>
        <dbReference type="ARBA" id="ARBA00005022"/>
    </source>
</evidence>
<dbReference type="InterPro" id="IPR010376">
    <property type="entry name" value="GBBH-like_N"/>
</dbReference>
<evidence type="ECO:0000256" key="4">
    <source>
        <dbReference type="ARBA" id="ARBA00022723"/>
    </source>
</evidence>
<dbReference type="Gene3D" id="3.60.130.10">
    <property type="entry name" value="Clavaminate synthase-like"/>
    <property type="match status" value="1"/>
</dbReference>
<evidence type="ECO:0000259" key="10">
    <source>
        <dbReference type="Pfam" id="PF06155"/>
    </source>
</evidence>
<evidence type="ECO:0000256" key="3">
    <source>
        <dbReference type="ARBA" id="ARBA00008654"/>
    </source>
</evidence>
<keyword evidence="7" id="KW-0560">Oxidoreductase</keyword>
<protein>
    <recommendedName>
        <fullName evidence="12">Gamma-butyrobetaine dioxygenase</fullName>
    </recommendedName>
</protein>
<evidence type="ECO:0000256" key="7">
    <source>
        <dbReference type="ARBA" id="ARBA00023002"/>
    </source>
</evidence>
<dbReference type="AlphaFoldDB" id="A0A7R9JR49"/>
<dbReference type="GO" id="GO:0045329">
    <property type="term" value="P:carnitine biosynthetic process"/>
    <property type="evidence" value="ECO:0007669"/>
    <property type="project" value="UniProtKB-UniPathway"/>
</dbReference>
<dbReference type="Gene3D" id="3.30.2020.30">
    <property type="match status" value="1"/>
</dbReference>
<sequence>MKVREFLDYQAQEERIMLTFKRASSLIKLIELVKTTEASCSSRFFLLNPHSNKLQTNVGFLVAVPIRCFAHFPNQRQDEKHKVLPLDVGPVICGTAVSPQEKLVVVSLSDGSENKYPWLWLRDNCQCDRCYSPALHSRTIDWEHFDINIIPANISTQDSILRVTWSDGHESTFSLPWLLERGFTPKAQDVWLNEIYKLPRVPWGSADFHKVLRRFSFSHILESDTHLLEWLEWVVTYGLAIVEGTPNRRDQNRRLAEKVAFIKKTHFGEEFEVQAKAGASNLAYLATPLQLHSDLLYYEYQPGLNMLHCLVQAAGGEEGKNQFTDCLRLSQILRETQPDVYKILSTTLVDWSDIGAERVLFMSLLPWSSVPRPPTVPPYPGLVYPALNPSLSWSSVPRPPTVPLYPGRVEDHSGQFVRVNYSHQQRDSHFTVPLDQVNRWYEALAVFSQALHHPDNTVFLKTKPGEILTFDNLRMLHGRTGYNNGRSERHLIGVYMDNDMVFSRIRVLREKLRRSPAN</sequence>
<dbReference type="InterPro" id="IPR003819">
    <property type="entry name" value="TauD/TfdA-like"/>
</dbReference>
<reference evidence="11" key="1">
    <citation type="submission" date="2020-11" db="EMBL/GenBank/DDBJ databases">
        <authorList>
            <person name="Tran Van P."/>
        </authorList>
    </citation>
    <scope>NUCLEOTIDE SEQUENCE</scope>
</reference>
<evidence type="ECO:0000256" key="5">
    <source>
        <dbReference type="ARBA" id="ARBA00022873"/>
    </source>
</evidence>
<dbReference type="GO" id="GO:0005739">
    <property type="term" value="C:mitochondrion"/>
    <property type="evidence" value="ECO:0007669"/>
    <property type="project" value="TreeGrafter"/>
</dbReference>
<comment type="cofactor">
    <cofactor evidence="1">
        <name>Fe(2+)</name>
        <dbReference type="ChEBI" id="CHEBI:29033"/>
    </cofactor>
</comment>
<keyword evidence="4" id="KW-0479">Metal-binding</keyword>
<proteinExistence type="inferred from homology"/>
<dbReference type="FunFam" id="3.30.2020.30:FF:000002">
    <property type="entry name" value="Putative gamma-butyrobetaine dioxygenase"/>
    <property type="match status" value="1"/>
</dbReference>
<accession>A0A7R9JR49</accession>
<comment type="similarity">
    <text evidence="3">Belongs to the gamma-BBH/TMLD family.</text>
</comment>
<dbReference type="InterPro" id="IPR050411">
    <property type="entry name" value="AlphaKG_dependent_hydroxylases"/>
</dbReference>